<dbReference type="PANTHER" id="PTHR43433:SF5">
    <property type="entry name" value="AB HYDROLASE-1 DOMAIN-CONTAINING PROTEIN"/>
    <property type="match status" value="1"/>
</dbReference>
<dbReference type="InterPro" id="IPR029058">
    <property type="entry name" value="AB_hydrolase_fold"/>
</dbReference>
<protein>
    <submittedName>
        <fullName evidence="2">Alpha/beta fold hydrolase</fullName>
    </submittedName>
</protein>
<accession>A0ABN2LDL9</accession>
<evidence type="ECO:0000313" key="2">
    <source>
        <dbReference type="EMBL" id="GAA1784498.1"/>
    </source>
</evidence>
<keyword evidence="2" id="KW-0378">Hydrolase</keyword>
<dbReference type="InterPro" id="IPR050471">
    <property type="entry name" value="AB_hydrolase"/>
</dbReference>
<keyword evidence="3" id="KW-1185">Reference proteome</keyword>
<gene>
    <name evidence="2" type="ORF">GCM10009682_03310</name>
</gene>
<dbReference type="Gene3D" id="3.40.50.1820">
    <property type="entry name" value="alpha/beta hydrolase"/>
    <property type="match status" value="1"/>
</dbReference>
<feature type="domain" description="AB hydrolase-1" evidence="1">
    <location>
        <begin position="31"/>
        <end position="262"/>
    </location>
</feature>
<proteinExistence type="predicted"/>
<dbReference type="InterPro" id="IPR000073">
    <property type="entry name" value="AB_hydrolase_1"/>
</dbReference>
<dbReference type="PANTHER" id="PTHR43433">
    <property type="entry name" value="HYDROLASE, ALPHA/BETA FOLD FAMILY PROTEIN"/>
    <property type="match status" value="1"/>
</dbReference>
<dbReference type="Proteomes" id="UP001500218">
    <property type="component" value="Unassembled WGS sequence"/>
</dbReference>
<sequence>MFYSLPEETVPHVNTNGIRLSYERSGRGESVLFIMGQAAAGHVWSLHQTPAVQRAGYETVIFNNRGVAPSDVPPGRYSLADMVADTRGLIESLDLAPCRIVGTSLGSIIAEELAIGWPHLVRCAVLMATRPRADVARLAQTMAERALRDSGIRLPAKYNAVDTVTRMLSPATLNDEAAVASWLEIFELAAESSTDGAGQAWVDTTTDRRAALGAITAPCRVIAFTDDRIAPPHLGVETADAIGNCDFVEIPRAGHLGYLERPDEVNAAILEFLGKY</sequence>
<organism evidence="2 3">
    <name type="scientific">Luedemannella flava</name>
    <dbReference type="NCBI Taxonomy" id="349316"/>
    <lineage>
        <taxon>Bacteria</taxon>
        <taxon>Bacillati</taxon>
        <taxon>Actinomycetota</taxon>
        <taxon>Actinomycetes</taxon>
        <taxon>Micromonosporales</taxon>
        <taxon>Micromonosporaceae</taxon>
        <taxon>Luedemannella</taxon>
    </lineage>
</organism>
<dbReference type="SUPFAM" id="SSF53474">
    <property type="entry name" value="alpha/beta-Hydrolases"/>
    <property type="match status" value="1"/>
</dbReference>
<comment type="caution">
    <text evidence="2">The sequence shown here is derived from an EMBL/GenBank/DDBJ whole genome shotgun (WGS) entry which is preliminary data.</text>
</comment>
<dbReference type="GO" id="GO:0016787">
    <property type="term" value="F:hydrolase activity"/>
    <property type="evidence" value="ECO:0007669"/>
    <property type="project" value="UniProtKB-KW"/>
</dbReference>
<dbReference type="EMBL" id="BAAALT010000004">
    <property type="protein sequence ID" value="GAA1784498.1"/>
    <property type="molecule type" value="Genomic_DNA"/>
</dbReference>
<evidence type="ECO:0000259" key="1">
    <source>
        <dbReference type="Pfam" id="PF00561"/>
    </source>
</evidence>
<name>A0ABN2LDL9_9ACTN</name>
<dbReference type="Pfam" id="PF00561">
    <property type="entry name" value="Abhydrolase_1"/>
    <property type="match status" value="1"/>
</dbReference>
<evidence type="ECO:0000313" key="3">
    <source>
        <dbReference type="Proteomes" id="UP001500218"/>
    </source>
</evidence>
<reference evidence="2 3" key="1">
    <citation type="journal article" date="2019" name="Int. J. Syst. Evol. Microbiol.">
        <title>The Global Catalogue of Microorganisms (GCM) 10K type strain sequencing project: providing services to taxonomists for standard genome sequencing and annotation.</title>
        <authorList>
            <consortium name="The Broad Institute Genomics Platform"/>
            <consortium name="The Broad Institute Genome Sequencing Center for Infectious Disease"/>
            <person name="Wu L."/>
            <person name="Ma J."/>
        </authorList>
    </citation>
    <scope>NUCLEOTIDE SEQUENCE [LARGE SCALE GENOMIC DNA]</scope>
    <source>
        <strain evidence="2 3">JCM 13250</strain>
    </source>
</reference>